<name>A0A6C0IBL4_9ZZZZ</name>
<keyword evidence="1" id="KW-1133">Transmembrane helix</keyword>
<evidence type="ECO:0000313" key="2">
    <source>
        <dbReference type="EMBL" id="QHT89777.1"/>
    </source>
</evidence>
<protein>
    <submittedName>
        <fullName evidence="2">Uncharacterized protein</fullName>
    </submittedName>
</protein>
<proteinExistence type="predicted"/>
<keyword evidence="1" id="KW-0472">Membrane</keyword>
<sequence length="51" mass="5915">MSNMNEIDPIAIGTVFVLLSMVLCVASSFLCEFRRQYYRDIQNSQLEEILL</sequence>
<evidence type="ECO:0000256" key="1">
    <source>
        <dbReference type="SAM" id="Phobius"/>
    </source>
</evidence>
<dbReference type="EMBL" id="MN740152">
    <property type="protein sequence ID" value="QHT89777.1"/>
    <property type="molecule type" value="Genomic_DNA"/>
</dbReference>
<keyword evidence="1" id="KW-0812">Transmembrane</keyword>
<dbReference type="AlphaFoldDB" id="A0A6C0IBL4"/>
<reference evidence="2" key="1">
    <citation type="journal article" date="2020" name="Nature">
        <title>Giant virus diversity and host interactions through global metagenomics.</title>
        <authorList>
            <person name="Schulz F."/>
            <person name="Roux S."/>
            <person name="Paez-Espino D."/>
            <person name="Jungbluth S."/>
            <person name="Walsh D.A."/>
            <person name="Denef V.J."/>
            <person name="McMahon K.D."/>
            <person name="Konstantinidis K.T."/>
            <person name="Eloe-Fadrosh E.A."/>
            <person name="Kyrpides N.C."/>
            <person name="Woyke T."/>
        </authorList>
    </citation>
    <scope>NUCLEOTIDE SEQUENCE</scope>
    <source>
        <strain evidence="2">GVMAG-M-3300023184-62</strain>
    </source>
</reference>
<organism evidence="2">
    <name type="scientific">viral metagenome</name>
    <dbReference type="NCBI Taxonomy" id="1070528"/>
    <lineage>
        <taxon>unclassified sequences</taxon>
        <taxon>metagenomes</taxon>
        <taxon>organismal metagenomes</taxon>
    </lineage>
</organism>
<feature type="transmembrane region" description="Helical" evidence="1">
    <location>
        <begin position="12"/>
        <end position="31"/>
    </location>
</feature>
<accession>A0A6C0IBL4</accession>